<reference evidence="3 4" key="1">
    <citation type="submission" date="2024-01" db="EMBL/GenBank/DDBJ databases">
        <title>Comparative genomics of Cryptococcus and Kwoniella reveals pathogenesis evolution and contrasting modes of karyotype evolution via chromosome fusion or intercentromeric recombination.</title>
        <authorList>
            <person name="Coelho M.A."/>
            <person name="David-Palma M."/>
            <person name="Shea T."/>
            <person name="Bowers K."/>
            <person name="McGinley-Smith S."/>
            <person name="Mohammad A.W."/>
            <person name="Gnirke A."/>
            <person name="Yurkov A.M."/>
            <person name="Nowrousian M."/>
            <person name="Sun S."/>
            <person name="Cuomo C.A."/>
            <person name="Heitman J."/>
        </authorList>
    </citation>
    <scope>NUCLEOTIDE SEQUENCE [LARGE SCALE GENOMIC DNA]</scope>
    <source>
        <strain evidence="3 4">CBS 6074</strain>
    </source>
</reference>
<dbReference type="CDD" id="cd18186">
    <property type="entry name" value="BTB_POZ_ZBTB_KLHL-like"/>
    <property type="match status" value="1"/>
</dbReference>
<dbReference type="Gene3D" id="3.30.710.10">
    <property type="entry name" value="Potassium Channel Kv1.1, Chain A"/>
    <property type="match status" value="1"/>
</dbReference>
<organism evidence="3 4">
    <name type="scientific">Kwoniella dendrophila CBS 6074</name>
    <dbReference type="NCBI Taxonomy" id="1295534"/>
    <lineage>
        <taxon>Eukaryota</taxon>
        <taxon>Fungi</taxon>
        <taxon>Dikarya</taxon>
        <taxon>Basidiomycota</taxon>
        <taxon>Agaricomycotina</taxon>
        <taxon>Tremellomycetes</taxon>
        <taxon>Tremellales</taxon>
        <taxon>Cryptococcaceae</taxon>
        <taxon>Kwoniella</taxon>
    </lineage>
</organism>
<accession>A0AAX4K5H1</accession>
<sequence>MSESPKSSRQAKKARRELPLDDELSESDFPLLDDTYDGEDESTDITLTTSDLVEFKVHSGALIASSHKFRDIIKTIDKEDPVIRFKDEKIETSEIVRAFLDIIYGKPLAMYDRKYEDTVMVDLIKFVRKYEARTVHEVLRLNFKEWNFHKADKLRIFTLGANLDDQEVCYRYHQSRAPILA</sequence>
<evidence type="ECO:0000313" key="4">
    <source>
        <dbReference type="Proteomes" id="UP001355207"/>
    </source>
</evidence>
<evidence type="ECO:0000313" key="3">
    <source>
        <dbReference type="EMBL" id="WWC92328.1"/>
    </source>
</evidence>
<feature type="domain" description="BTB" evidence="2">
    <location>
        <begin position="43"/>
        <end position="112"/>
    </location>
</feature>
<feature type="region of interest" description="Disordered" evidence="1">
    <location>
        <begin position="1"/>
        <end position="37"/>
    </location>
</feature>
<dbReference type="InterPro" id="IPR011333">
    <property type="entry name" value="SKP1/BTB/POZ_sf"/>
</dbReference>
<dbReference type="AlphaFoldDB" id="A0AAX4K5H1"/>
<dbReference type="SUPFAM" id="SSF54695">
    <property type="entry name" value="POZ domain"/>
    <property type="match status" value="1"/>
</dbReference>
<dbReference type="GeneID" id="91097951"/>
<keyword evidence="4" id="KW-1185">Reference proteome</keyword>
<dbReference type="Proteomes" id="UP001355207">
    <property type="component" value="Chromosome 10"/>
</dbReference>
<evidence type="ECO:0000256" key="1">
    <source>
        <dbReference type="SAM" id="MobiDB-lite"/>
    </source>
</evidence>
<dbReference type="InterPro" id="IPR000210">
    <property type="entry name" value="BTB/POZ_dom"/>
</dbReference>
<evidence type="ECO:0000259" key="2">
    <source>
        <dbReference type="PROSITE" id="PS50097"/>
    </source>
</evidence>
<dbReference type="EMBL" id="CP144107">
    <property type="protein sequence ID" value="WWC92328.1"/>
    <property type="molecule type" value="Genomic_DNA"/>
</dbReference>
<dbReference type="Pfam" id="PF00651">
    <property type="entry name" value="BTB"/>
    <property type="match status" value="1"/>
</dbReference>
<dbReference type="RefSeq" id="XP_066079090.1">
    <property type="nucleotide sequence ID" value="XM_066222993.1"/>
</dbReference>
<proteinExistence type="predicted"/>
<name>A0AAX4K5H1_9TREE</name>
<gene>
    <name evidence="3" type="ORF">L201_007282</name>
</gene>
<dbReference type="PROSITE" id="PS50097">
    <property type="entry name" value="BTB"/>
    <property type="match status" value="1"/>
</dbReference>
<protein>
    <recommendedName>
        <fullName evidence="2">BTB domain-containing protein</fullName>
    </recommendedName>
</protein>